<sequence>MPLIAALTLSACIGGGGSDRKRVAQKKPNGQKLVYASDSATRQCLADLGAARVKYNFLPEREFGGGCSALRSVQLLDIGIPVTNLGAMQCPLARNFAAWTRFAVAPAGRRILGSEVLKIETMGTYSCRNIVGSSSGKLSQHALSNAVDVSAFILADGRRVAVKGGWKDGTQSERNFLRTVHTSACKRFGIVLSPDYNSAHHDHFHFDMGKGPFCR</sequence>
<protein>
    <recommendedName>
        <fullName evidence="1">Extensin-like C-terminal domain-containing protein</fullName>
    </recommendedName>
</protein>
<dbReference type="InterPro" id="IPR009683">
    <property type="entry name" value="Extensin-like_C"/>
</dbReference>
<gene>
    <name evidence="2" type="ORF">FHS49_000547</name>
</gene>
<keyword evidence="3" id="KW-1185">Reference proteome</keyword>
<proteinExistence type="predicted"/>
<dbReference type="Proteomes" id="UP000549617">
    <property type="component" value="Unassembled WGS sequence"/>
</dbReference>
<dbReference type="RefSeq" id="WP_246350223.1">
    <property type="nucleotide sequence ID" value="NZ_JACIJC010000001.1"/>
</dbReference>
<dbReference type="EMBL" id="JACIJC010000001">
    <property type="protein sequence ID" value="MBB5684556.1"/>
    <property type="molecule type" value="Genomic_DNA"/>
</dbReference>
<feature type="domain" description="Extensin-like C-terminal" evidence="1">
    <location>
        <begin position="43"/>
        <end position="215"/>
    </location>
</feature>
<comment type="caution">
    <text evidence="2">The sequence shown here is derived from an EMBL/GenBank/DDBJ whole genome shotgun (WGS) entry which is preliminary data.</text>
</comment>
<dbReference type="AlphaFoldDB" id="A0A7W9AFL9"/>
<name>A0A7W9AFL9_9SPHN</name>
<dbReference type="Pfam" id="PF06904">
    <property type="entry name" value="Extensin-like_C"/>
    <property type="match status" value="1"/>
</dbReference>
<evidence type="ECO:0000313" key="2">
    <source>
        <dbReference type="EMBL" id="MBB5684556.1"/>
    </source>
</evidence>
<evidence type="ECO:0000313" key="3">
    <source>
        <dbReference type="Proteomes" id="UP000549617"/>
    </source>
</evidence>
<accession>A0A7W9AFL9</accession>
<organism evidence="2 3">
    <name type="scientific">Sphingobium boeckii</name>
    <dbReference type="NCBI Taxonomy" id="1082345"/>
    <lineage>
        <taxon>Bacteria</taxon>
        <taxon>Pseudomonadati</taxon>
        <taxon>Pseudomonadota</taxon>
        <taxon>Alphaproteobacteria</taxon>
        <taxon>Sphingomonadales</taxon>
        <taxon>Sphingomonadaceae</taxon>
        <taxon>Sphingobium</taxon>
    </lineage>
</organism>
<evidence type="ECO:0000259" key="1">
    <source>
        <dbReference type="Pfam" id="PF06904"/>
    </source>
</evidence>
<reference evidence="2 3" key="1">
    <citation type="submission" date="2020-08" db="EMBL/GenBank/DDBJ databases">
        <title>Genomic Encyclopedia of Type Strains, Phase IV (KMG-IV): sequencing the most valuable type-strain genomes for metagenomic binning, comparative biology and taxonomic classification.</title>
        <authorList>
            <person name="Goeker M."/>
        </authorList>
    </citation>
    <scope>NUCLEOTIDE SEQUENCE [LARGE SCALE GENOMIC DNA]</scope>
    <source>
        <strain evidence="2 3">DSM 25079</strain>
    </source>
</reference>